<comment type="similarity">
    <text evidence="1">Belongs to the CoaE family.</text>
</comment>
<sequence>MFLIGITGGIATGKSTVSKLFLDSGIPVIDCDKIARQIVEPGKPAWHKIRQIFGENVFDKDTNELDRDELGKLIFDDIEKRKILNEITHPEIHKTIYKEVFRYFLLGHNFIVLDLPLLFETRIMLNLIHKIITVTCEEDIQLTRLMDRNNRLSESDAKKRIKAQMPLEQKCAESHFVIENSGTLQDTEEQTMKIINLLQESNHHWKIRGILLATAAVLFSGIAWILNYKYKIFSSTTNSLN</sequence>
<evidence type="ECO:0000313" key="6">
    <source>
        <dbReference type="EMBL" id="JAB59417.1"/>
    </source>
</evidence>
<dbReference type="CDD" id="cd02022">
    <property type="entry name" value="DPCK"/>
    <property type="match status" value="1"/>
</dbReference>
<evidence type="ECO:0000256" key="3">
    <source>
        <dbReference type="ARBA" id="ARBA00022840"/>
    </source>
</evidence>
<dbReference type="PROSITE" id="PS51219">
    <property type="entry name" value="DPCK"/>
    <property type="match status" value="1"/>
</dbReference>
<evidence type="ECO:0000256" key="5">
    <source>
        <dbReference type="SAM" id="Phobius"/>
    </source>
</evidence>
<reference evidence="6" key="1">
    <citation type="journal article" date="2014" name="Insect Biochem. Mol. Biol.">
        <title>An insight into the sialome of the frog biting fly, Corethrella appendiculata.</title>
        <authorList>
            <person name="Ribeiro J.M.C."/>
            <person name="Chagas A.C."/>
            <person name="Pham V.M."/>
            <person name="Lounibos L.P."/>
            <person name="Calvo E."/>
        </authorList>
    </citation>
    <scope>NUCLEOTIDE SEQUENCE</scope>
    <source>
        <tissue evidence="6">Salivary glands</tissue>
    </source>
</reference>
<keyword evidence="5" id="KW-0472">Membrane</keyword>
<protein>
    <recommendedName>
        <fullName evidence="4">Dephospho-CoA kinase domain-containing protein</fullName>
    </recommendedName>
</protein>
<dbReference type="NCBIfam" id="TIGR00152">
    <property type="entry name" value="dephospho-CoA kinase"/>
    <property type="match status" value="1"/>
</dbReference>
<keyword evidence="5" id="KW-1133">Transmembrane helix</keyword>
<dbReference type="HAMAP" id="MF_00376">
    <property type="entry name" value="Dephospho_CoA_kinase"/>
    <property type="match status" value="1"/>
</dbReference>
<keyword evidence="5" id="KW-0812">Transmembrane</keyword>
<dbReference type="Gene3D" id="3.40.50.300">
    <property type="entry name" value="P-loop containing nucleotide triphosphate hydrolases"/>
    <property type="match status" value="1"/>
</dbReference>
<dbReference type="InterPro" id="IPR027417">
    <property type="entry name" value="P-loop_NTPase"/>
</dbReference>
<dbReference type="AlphaFoldDB" id="U5EZN6"/>
<dbReference type="PANTHER" id="PTHR10695:SF46">
    <property type="entry name" value="BIFUNCTIONAL COENZYME A SYNTHASE-RELATED"/>
    <property type="match status" value="1"/>
</dbReference>
<dbReference type="GO" id="GO:0005737">
    <property type="term" value="C:cytoplasm"/>
    <property type="evidence" value="ECO:0007669"/>
    <property type="project" value="UniProtKB-ARBA"/>
</dbReference>
<keyword evidence="3" id="KW-0067">ATP-binding</keyword>
<dbReference type="Pfam" id="PF01121">
    <property type="entry name" value="CoaE"/>
    <property type="match status" value="1"/>
</dbReference>
<accession>U5EZN6</accession>
<dbReference type="InterPro" id="IPR001977">
    <property type="entry name" value="Depp_CoAkinase"/>
</dbReference>
<evidence type="ECO:0000256" key="4">
    <source>
        <dbReference type="ARBA" id="ARBA00044157"/>
    </source>
</evidence>
<dbReference type="GO" id="GO:0005524">
    <property type="term" value="F:ATP binding"/>
    <property type="evidence" value="ECO:0007669"/>
    <property type="project" value="UniProtKB-KW"/>
</dbReference>
<dbReference type="SUPFAM" id="SSF52540">
    <property type="entry name" value="P-loop containing nucleoside triphosphate hydrolases"/>
    <property type="match status" value="1"/>
</dbReference>
<evidence type="ECO:0000256" key="1">
    <source>
        <dbReference type="ARBA" id="ARBA00009018"/>
    </source>
</evidence>
<evidence type="ECO:0000256" key="2">
    <source>
        <dbReference type="ARBA" id="ARBA00022741"/>
    </source>
</evidence>
<dbReference type="GO" id="GO:0015937">
    <property type="term" value="P:coenzyme A biosynthetic process"/>
    <property type="evidence" value="ECO:0007669"/>
    <property type="project" value="InterPro"/>
</dbReference>
<name>U5EZN6_9DIPT</name>
<organism evidence="6">
    <name type="scientific">Corethrella appendiculata</name>
    <dbReference type="NCBI Taxonomy" id="1370023"/>
    <lineage>
        <taxon>Eukaryota</taxon>
        <taxon>Metazoa</taxon>
        <taxon>Ecdysozoa</taxon>
        <taxon>Arthropoda</taxon>
        <taxon>Hexapoda</taxon>
        <taxon>Insecta</taxon>
        <taxon>Pterygota</taxon>
        <taxon>Neoptera</taxon>
        <taxon>Endopterygota</taxon>
        <taxon>Diptera</taxon>
        <taxon>Nematocera</taxon>
        <taxon>Culicoidea</taxon>
        <taxon>Chaoboridae</taxon>
        <taxon>Corethrella</taxon>
    </lineage>
</organism>
<keyword evidence="2" id="KW-0547">Nucleotide-binding</keyword>
<dbReference type="FunFam" id="3.40.50.300:FF:000485">
    <property type="entry name" value="Dephospho-CoA kinase CAB5"/>
    <property type="match status" value="1"/>
</dbReference>
<dbReference type="EMBL" id="GANO01000454">
    <property type="protein sequence ID" value="JAB59417.1"/>
    <property type="molecule type" value="mRNA"/>
</dbReference>
<dbReference type="GO" id="GO:0004140">
    <property type="term" value="F:dephospho-CoA kinase activity"/>
    <property type="evidence" value="ECO:0007669"/>
    <property type="project" value="InterPro"/>
</dbReference>
<proteinExistence type="evidence at transcript level"/>
<dbReference type="PANTHER" id="PTHR10695">
    <property type="entry name" value="DEPHOSPHO-COA KINASE-RELATED"/>
    <property type="match status" value="1"/>
</dbReference>
<feature type="transmembrane region" description="Helical" evidence="5">
    <location>
        <begin position="207"/>
        <end position="226"/>
    </location>
</feature>